<keyword evidence="5 6" id="KW-0472">Membrane</keyword>
<dbReference type="PANTHER" id="PTHR11101:SF80">
    <property type="entry name" value="PHOSPHATE TRANSPORTER"/>
    <property type="match status" value="1"/>
</dbReference>
<keyword evidence="3 6" id="KW-0812">Transmembrane</keyword>
<accession>A0A1T4QUM7</accession>
<evidence type="ECO:0000256" key="3">
    <source>
        <dbReference type="ARBA" id="ARBA00022692"/>
    </source>
</evidence>
<keyword evidence="8" id="KW-1185">Reference proteome</keyword>
<evidence type="ECO:0000256" key="6">
    <source>
        <dbReference type="SAM" id="Phobius"/>
    </source>
</evidence>
<dbReference type="Proteomes" id="UP000189933">
    <property type="component" value="Unassembled WGS sequence"/>
</dbReference>
<keyword evidence="4 6" id="KW-1133">Transmembrane helix</keyword>
<reference evidence="8" key="1">
    <citation type="submission" date="2017-02" db="EMBL/GenBank/DDBJ databases">
        <authorList>
            <person name="Varghese N."/>
            <person name="Submissions S."/>
        </authorList>
    </citation>
    <scope>NUCLEOTIDE SEQUENCE [LARGE SCALE GENOMIC DNA]</scope>
    <source>
        <strain evidence="8">DSM 16521</strain>
    </source>
</reference>
<evidence type="ECO:0000256" key="5">
    <source>
        <dbReference type="ARBA" id="ARBA00023136"/>
    </source>
</evidence>
<evidence type="ECO:0000256" key="1">
    <source>
        <dbReference type="ARBA" id="ARBA00004141"/>
    </source>
</evidence>
<dbReference type="Pfam" id="PF01384">
    <property type="entry name" value="PHO4"/>
    <property type="match status" value="1"/>
</dbReference>
<gene>
    <name evidence="7" type="ORF">SAMN02745885_01810</name>
</gene>
<keyword evidence="2" id="KW-0813">Transport</keyword>
<proteinExistence type="predicted"/>
<feature type="transmembrane region" description="Helical" evidence="6">
    <location>
        <begin position="46"/>
        <end position="68"/>
    </location>
</feature>
<sequence length="330" mass="34722">MLSLTALVIIVVILALLFDYLNGFHDTANAVATSIATRALSPRQAILLAAAFDFLGAVTHTAVAATIGKGIVDPAAITQTVLIGALSAAIFWNLFTWYYGIPSSSSHALIGGLVGAAAAQHGFALIKWTGLSKIILSLILSPILGLVVGYLVMVGFFWLFRFSHPHQTNNVFRRLQILSAALTAYSHGSNDAQKSMGLITMALVSAGMIDTFHVPFWVVVACASALALGTATGGKKIIRTMGGRIFKIEPINGFASDISSSLVILLASRFGLPVSTTHVVASALMGVGTAKNFRGVKWGVARQIITAWFLTLPATSLIGAGVYLALELLL</sequence>
<dbReference type="InterPro" id="IPR001204">
    <property type="entry name" value="Phos_transporter"/>
</dbReference>
<dbReference type="GO" id="GO:0005315">
    <property type="term" value="F:phosphate transmembrane transporter activity"/>
    <property type="evidence" value="ECO:0007669"/>
    <property type="project" value="InterPro"/>
</dbReference>
<feature type="transmembrane region" description="Helical" evidence="6">
    <location>
        <begin position="138"/>
        <end position="160"/>
    </location>
</feature>
<dbReference type="OrthoDB" id="9779554at2"/>
<feature type="transmembrane region" description="Helical" evidence="6">
    <location>
        <begin position="214"/>
        <end position="234"/>
    </location>
</feature>
<dbReference type="GO" id="GO:0035435">
    <property type="term" value="P:phosphate ion transmembrane transport"/>
    <property type="evidence" value="ECO:0007669"/>
    <property type="project" value="TreeGrafter"/>
</dbReference>
<dbReference type="PANTHER" id="PTHR11101">
    <property type="entry name" value="PHOSPHATE TRANSPORTER"/>
    <property type="match status" value="1"/>
</dbReference>
<comment type="subcellular location">
    <subcellularLocation>
        <location evidence="1">Membrane</location>
        <topology evidence="1">Multi-pass membrane protein</topology>
    </subcellularLocation>
</comment>
<dbReference type="GO" id="GO:0016020">
    <property type="term" value="C:membrane"/>
    <property type="evidence" value="ECO:0007669"/>
    <property type="project" value="UniProtKB-SubCell"/>
</dbReference>
<protein>
    <submittedName>
        <fullName evidence="7">Inorganic phosphate transporter, PiT family</fullName>
    </submittedName>
</protein>
<dbReference type="EMBL" id="FUXM01000022">
    <property type="protein sequence ID" value="SKA07482.1"/>
    <property type="molecule type" value="Genomic_DNA"/>
</dbReference>
<feature type="transmembrane region" description="Helical" evidence="6">
    <location>
        <begin position="80"/>
        <end position="101"/>
    </location>
</feature>
<organism evidence="7 8">
    <name type="scientific">Carboxydocella sporoproducens DSM 16521</name>
    <dbReference type="NCBI Taxonomy" id="1121270"/>
    <lineage>
        <taxon>Bacteria</taxon>
        <taxon>Bacillati</taxon>
        <taxon>Bacillota</taxon>
        <taxon>Clostridia</taxon>
        <taxon>Eubacteriales</taxon>
        <taxon>Clostridiales Family XVI. Incertae Sedis</taxon>
        <taxon>Carboxydocella</taxon>
    </lineage>
</organism>
<evidence type="ECO:0000313" key="8">
    <source>
        <dbReference type="Proteomes" id="UP000189933"/>
    </source>
</evidence>
<evidence type="ECO:0000256" key="2">
    <source>
        <dbReference type="ARBA" id="ARBA00022448"/>
    </source>
</evidence>
<evidence type="ECO:0000256" key="4">
    <source>
        <dbReference type="ARBA" id="ARBA00022989"/>
    </source>
</evidence>
<name>A0A1T4QUM7_9FIRM</name>
<dbReference type="AlphaFoldDB" id="A0A1T4QUM7"/>
<dbReference type="RefSeq" id="WP_078665851.1">
    <property type="nucleotide sequence ID" value="NZ_FUXM01000022.1"/>
</dbReference>
<feature type="transmembrane region" description="Helical" evidence="6">
    <location>
        <begin position="107"/>
        <end position="126"/>
    </location>
</feature>
<evidence type="ECO:0000313" key="7">
    <source>
        <dbReference type="EMBL" id="SKA07482.1"/>
    </source>
</evidence>
<feature type="transmembrane region" description="Helical" evidence="6">
    <location>
        <begin position="304"/>
        <end position="326"/>
    </location>
</feature>